<organism evidence="5 6">
    <name type="scientific">Enhygromyxa salina</name>
    <dbReference type="NCBI Taxonomy" id="215803"/>
    <lineage>
        <taxon>Bacteria</taxon>
        <taxon>Pseudomonadati</taxon>
        <taxon>Myxococcota</taxon>
        <taxon>Polyangia</taxon>
        <taxon>Nannocystales</taxon>
        <taxon>Nannocystaceae</taxon>
        <taxon>Enhygromyxa</taxon>
    </lineage>
</organism>
<comment type="caution">
    <text evidence="5">The sequence shown here is derived from an EMBL/GenBank/DDBJ whole genome shotgun (WGS) entry which is preliminary data.</text>
</comment>
<dbReference type="GO" id="GO:0050661">
    <property type="term" value="F:NADP binding"/>
    <property type="evidence" value="ECO:0007669"/>
    <property type="project" value="TreeGrafter"/>
</dbReference>
<protein>
    <submittedName>
        <fullName evidence="5">Shikimate dehydrogenase</fullName>
        <ecNumber evidence="5">1.1.1.25</ecNumber>
    </submittedName>
</protein>
<gene>
    <name evidence="5" type="primary">aroE</name>
    <name evidence="5" type="ORF">ENSA7_51860</name>
</gene>
<evidence type="ECO:0000256" key="2">
    <source>
        <dbReference type="ARBA" id="ARBA00023002"/>
    </source>
</evidence>
<feature type="domain" description="Shikimate dehydrogenase substrate binding N-terminal" evidence="4">
    <location>
        <begin position="1"/>
        <end position="70"/>
    </location>
</feature>
<keyword evidence="2 5" id="KW-0560">Oxidoreductase</keyword>
<dbReference type="GO" id="GO:0009073">
    <property type="term" value="P:aromatic amino acid family biosynthetic process"/>
    <property type="evidence" value="ECO:0007669"/>
    <property type="project" value="UniProtKB-KW"/>
</dbReference>
<dbReference type="GO" id="GO:0004764">
    <property type="term" value="F:shikimate 3-dehydrogenase (NADP+) activity"/>
    <property type="evidence" value="ECO:0007669"/>
    <property type="project" value="UniProtKB-EC"/>
</dbReference>
<dbReference type="GO" id="GO:0009423">
    <property type="term" value="P:chorismate biosynthetic process"/>
    <property type="evidence" value="ECO:0007669"/>
    <property type="project" value="TreeGrafter"/>
</dbReference>
<comment type="pathway">
    <text evidence="1">Metabolic intermediate biosynthesis; chorismate biosynthesis; chorismate from D-erythrose 4-phosphate and phosphoenolpyruvate: step 4/7.</text>
</comment>
<evidence type="ECO:0000313" key="5">
    <source>
        <dbReference type="EMBL" id="PRQ03895.1"/>
    </source>
</evidence>
<dbReference type="EMBL" id="PVNL01000106">
    <property type="protein sequence ID" value="PRQ03895.1"/>
    <property type="molecule type" value="Genomic_DNA"/>
</dbReference>
<dbReference type="GO" id="GO:0005829">
    <property type="term" value="C:cytosol"/>
    <property type="evidence" value="ECO:0007669"/>
    <property type="project" value="TreeGrafter"/>
</dbReference>
<dbReference type="InterPro" id="IPR022893">
    <property type="entry name" value="Shikimate_DH_fam"/>
</dbReference>
<dbReference type="PANTHER" id="PTHR21089">
    <property type="entry name" value="SHIKIMATE DEHYDROGENASE"/>
    <property type="match status" value="1"/>
</dbReference>
<evidence type="ECO:0000256" key="3">
    <source>
        <dbReference type="ARBA" id="ARBA00023141"/>
    </source>
</evidence>
<accession>A0A2S9YFL4</accession>
<dbReference type="Gene3D" id="3.40.50.10860">
    <property type="entry name" value="Leucine Dehydrogenase, chain A, domain 1"/>
    <property type="match status" value="1"/>
</dbReference>
<dbReference type="SUPFAM" id="SSF51735">
    <property type="entry name" value="NAD(P)-binding Rossmann-fold domains"/>
    <property type="match status" value="1"/>
</dbReference>
<dbReference type="InterPro" id="IPR036291">
    <property type="entry name" value="NAD(P)-bd_dom_sf"/>
</dbReference>
<dbReference type="Gene3D" id="3.40.50.720">
    <property type="entry name" value="NAD(P)-binding Rossmann-like Domain"/>
    <property type="match status" value="1"/>
</dbReference>
<keyword evidence="3" id="KW-0028">Amino-acid biosynthesis</keyword>
<evidence type="ECO:0000256" key="1">
    <source>
        <dbReference type="ARBA" id="ARBA00004871"/>
    </source>
</evidence>
<dbReference type="PANTHER" id="PTHR21089:SF1">
    <property type="entry name" value="BIFUNCTIONAL 3-DEHYDROQUINATE DEHYDRATASE_SHIKIMATE DEHYDROGENASE, CHLOROPLASTIC"/>
    <property type="match status" value="1"/>
</dbReference>
<evidence type="ECO:0000259" key="4">
    <source>
        <dbReference type="Pfam" id="PF08501"/>
    </source>
</evidence>
<dbReference type="Pfam" id="PF08501">
    <property type="entry name" value="Shikimate_dh_N"/>
    <property type="match status" value="1"/>
</dbReference>
<dbReference type="SUPFAM" id="SSF53223">
    <property type="entry name" value="Aminoacid dehydrogenase-like, N-terminal domain"/>
    <property type="match status" value="1"/>
</dbReference>
<dbReference type="GO" id="GO:0019632">
    <property type="term" value="P:shikimate metabolic process"/>
    <property type="evidence" value="ECO:0007669"/>
    <property type="project" value="TreeGrafter"/>
</dbReference>
<sequence>MHAAAFKALALPHCYLPFHVGAGGLGEAVRGAAALGFGGVNLTLPHKQAALDLCDVRSETVERIGAVNTLCFVPRANTGAIEIHGHNTDARGFLDALDQLPGSSPRHATILGAGGASLAVVDALLGAFEQLELTWVSRRPERIALPTEPSARARVRPLSWEQLGAPRGELLVNTTIVGLAGGPREFPVELDLGELDAGARVIDIVYPRPVGGLLERAQAAGFAVQDGLPMLLWQGVRALELWLDLALPDHAIERMQEALGIVRADR</sequence>
<dbReference type="InterPro" id="IPR013708">
    <property type="entry name" value="Shikimate_DH-bd_N"/>
</dbReference>
<dbReference type="EC" id="1.1.1.25" evidence="5"/>
<dbReference type="Proteomes" id="UP000238823">
    <property type="component" value="Unassembled WGS sequence"/>
</dbReference>
<proteinExistence type="predicted"/>
<dbReference type="AlphaFoldDB" id="A0A2S9YFL4"/>
<reference evidence="5 6" key="1">
    <citation type="submission" date="2018-03" db="EMBL/GenBank/DDBJ databases">
        <title>Draft Genome Sequences of the Obligatory Marine Myxobacteria Enhygromyxa salina SWB007.</title>
        <authorList>
            <person name="Poehlein A."/>
            <person name="Moghaddam J.A."/>
            <person name="Harms H."/>
            <person name="Alanjari M."/>
            <person name="Koenig G.M."/>
            <person name="Daniel R."/>
            <person name="Schaeberle T.F."/>
        </authorList>
    </citation>
    <scope>NUCLEOTIDE SEQUENCE [LARGE SCALE GENOMIC DNA]</scope>
    <source>
        <strain evidence="5 6">SWB007</strain>
    </source>
</reference>
<dbReference type="InterPro" id="IPR046346">
    <property type="entry name" value="Aminoacid_DH-like_N_sf"/>
</dbReference>
<keyword evidence="3" id="KW-0057">Aromatic amino acid biosynthesis</keyword>
<evidence type="ECO:0000313" key="6">
    <source>
        <dbReference type="Proteomes" id="UP000238823"/>
    </source>
</evidence>
<name>A0A2S9YFL4_9BACT</name>